<dbReference type="GO" id="GO:0016323">
    <property type="term" value="C:basolateral plasma membrane"/>
    <property type="evidence" value="ECO:0007669"/>
    <property type="project" value="TreeGrafter"/>
</dbReference>
<proteinExistence type="inferred from homology"/>
<keyword evidence="3" id="KW-0812">Transmembrane</keyword>
<dbReference type="NCBIfam" id="TIGR00805">
    <property type="entry name" value="oat"/>
    <property type="match status" value="1"/>
</dbReference>
<feature type="transmembrane region" description="Helical" evidence="3">
    <location>
        <begin position="378"/>
        <end position="398"/>
    </location>
</feature>
<feature type="transmembrane region" description="Helical" evidence="3">
    <location>
        <begin position="567"/>
        <end position="588"/>
    </location>
</feature>
<dbReference type="InterPro" id="IPR004156">
    <property type="entry name" value="OATP"/>
</dbReference>
<dbReference type="GO" id="GO:0043252">
    <property type="term" value="P:sodium-independent organic anion transport"/>
    <property type="evidence" value="ECO:0007669"/>
    <property type="project" value="TreeGrafter"/>
</dbReference>
<dbReference type="EMBL" id="JAUCMX010000014">
    <property type="protein sequence ID" value="KAK3524009.1"/>
    <property type="molecule type" value="Genomic_DNA"/>
</dbReference>
<comment type="subcellular location">
    <subcellularLocation>
        <location evidence="3">Cell membrane</location>
        <topology evidence="3">Multi-pass membrane protein</topology>
    </subcellularLocation>
    <subcellularLocation>
        <location evidence="1">Membrane</location>
        <topology evidence="1">Multi-pass membrane protein</topology>
    </subcellularLocation>
</comment>
<dbReference type="InterPro" id="IPR020846">
    <property type="entry name" value="MFS_dom"/>
</dbReference>
<keyword evidence="3" id="KW-0472">Membrane</keyword>
<dbReference type="Gene3D" id="1.20.1250.20">
    <property type="entry name" value="MFS general substrate transporter like domains"/>
    <property type="match status" value="1"/>
</dbReference>
<dbReference type="SUPFAM" id="SSF103473">
    <property type="entry name" value="MFS general substrate transporter"/>
    <property type="match status" value="2"/>
</dbReference>
<evidence type="ECO:0000256" key="1">
    <source>
        <dbReference type="ARBA" id="ARBA00004141"/>
    </source>
</evidence>
<feature type="transmembrane region" description="Helical" evidence="3">
    <location>
        <begin position="621"/>
        <end position="643"/>
    </location>
</feature>
<evidence type="ECO:0000313" key="6">
    <source>
        <dbReference type="Proteomes" id="UP001274896"/>
    </source>
</evidence>
<gene>
    <name evidence="5" type="ORF">QTP70_017519</name>
</gene>
<comment type="caution">
    <text evidence="5">The sequence shown here is derived from an EMBL/GenBank/DDBJ whole genome shotgun (WGS) entry which is preliminary data.</text>
</comment>
<feature type="transmembrane region" description="Helical" evidence="3">
    <location>
        <begin position="229"/>
        <end position="253"/>
    </location>
</feature>
<keyword evidence="3" id="KW-0406">Ion transport</keyword>
<keyword evidence="3" id="KW-1133">Transmembrane helix</keyword>
<accession>A0AAE0QKU6</accession>
<dbReference type="InterPro" id="IPR036259">
    <property type="entry name" value="MFS_trans_sf"/>
</dbReference>
<comment type="similarity">
    <text evidence="3">Belongs to the organo anion transporter (TC 2.A.60) family.</text>
</comment>
<evidence type="ECO:0000256" key="2">
    <source>
        <dbReference type="ARBA" id="ARBA00023157"/>
    </source>
</evidence>
<keyword evidence="6" id="KW-1185">Reference proteome</keyword>
<evidence type="ECO:0000313" key="5">
    <source>
        <dbReference type="EMBL" id="KAK3524009.1"/>
    </source>
</evidence>
<dbReference type="PROSITE" id="PS50850">
    <property type="entry name" value="MFS"/>
    <property type="match status" value="1"/>
</dbReference>
<feature type="transmembrane region" description="Helical" evidence="3">
    <location>
        <begin position="48"/>
        <end position="69"/>
    </location>
</feature>
<feature type="transmembrane region" description="Helical" evidence="3">
    <location>
        <begin position="306"/>
        <end position="325"/>
    </location>
</feature>
<feature type="domain" description="Major facilitator superfamily (MFS) profile" evidence="4">
    <location>
        <begin position="1"/>
        <end position="649"/>
    </location>
</feature>
<dbReference type="GO" id="GO:0006811">
    <property type="term" value="P:monoatomic ion transport"/>
    <property type="evidence" value="ECO:0007669"/>
    <property type="project" value="UniProtKB-KW"/>
</dbReference>
<dbReference type="PANTHER" id="PTHR11388">
    <property type="entry name" value="ORGANIC ANION TRANSPORTER"/>
    <property type="match status" value="1"/>
</dbReference>
<sequence>MGLFNNIKFFVLCHGMLQLAQLLVSGYLKGSISTIEKRYGLSSQKSGVLASFNEVGNTVLIVFVSFFGSRVHRPRCIGIGAILASMAAFLIALPHFFSDKYEYTDDKNSSTKEDSGLCHAASNHQAASSNQTCSEVNSDANNAVFPILLLGQLLLGIGGVPIQPFGISYIDDYAVKKNSPFYLGILFALTVIGPALGYLLGSVLLRFYVDFDTMSPGKILLERTDPRWVGAWWLGFLLAGTLLFLTSLPYLFFPRSMITEETATATTAETLKEKQEAGSDSTHKLTLLQFLKKFPHIMLRTLRNPIYLLVVLAQVNLAAMVAGLATFMPKYIERQYSQTASFSNIMIGGLSIPSAMLGIMAGGMILRRFNLSVKASAILCSSAVLLAIVFALPLLFLGCPTQKVAGINYYKSAERQASTRIAVWHVPALMRLSTLCAALMVWSFSLLATQAAIQKYKKGNRGINFFSNLSNSSSSVGSDHTGQPLLPTCNNEPRLPMTLSQNYTECTCVGPEDSQGQAVSGTCGKGCSHLLIPFMVFSSLTCFLASLSQTPSFMMILRTVTPEDKSFALGIQFMLFRVLAFLPAPVLYGSAIDTTCSLWGKKCNKNTSCHYYDMDYFRQRFLGLQTIFIFGGLVFFFLSFLVLRRADSAKRKRSEQIKSNGAIEKQDAKDPKMLLMYKDEQNDKLV</sequence>
<feature type="transmembrane region" description="Helical" evidence="3">
    <location>
        <begin position="144"/>
        <end position="169"/>
    </location>
</feature>
<feature type="transmembrane region" description="Helical" evidence="3">
    <location>
        <begin position="76"/>
        <end position="97"/>
    </location>
</feature>
<dbReference type="GO" id="GO:0016324">
    <property type="term" value="C:apical plasma membrane"/>
    <property type="evidence" value="ECO:0007669"/>
    <property type="project" value="TreeGrafter"/>
</dbReference>
<evidence type="ECO:0000256" key="3">
    <source>
        <dbReference type="RuleBase" id="RU362056"/>
    </source>
</evidence>
<feature type="transmembrane region" description="Helical" evidence="3">
    <location>
        <begin position="345"/>
        <end position="366"/>
    </location>
</feature>
<dbReference type="AlphaFoldDB" id="A0AAE0QKU6"/>
<reference evidence="5" key="1">
    <citation type="submission" date="2023-06" db="EMBL/GenBank/DDBJ databases">
        <title>Male Hemibagrus guttatus genome.</title>
        <authorList>
            <person name="Bian C."/>
        </authorList>
    </citation>
    <scope>NUCLEOTIDE SEQUENCE</scope>
    <source>
        <strain evidence="5">Male_cb2023</strain>
        <tissue evidence="5">Muscle</tissue>
    </source>
</reference>
<comment type="caution">
    <text evidence="3">Lacks conserved residue(s) required for the propagation of feature annotation.</text>
</comment>
<keyword evidence="2" id="KW-1015">Disulfide bond</keyword>
<dbReference type="GO" id="GO:0015125">
    <property type="term" value="F:bile acid transmembrane transporter activity"/>
    <property type="evidence" value="ECO:0007669"/>
    <property type="project" value="TreeGrafter"/>
</dbReference>
<dbReference type="Pfam" id="PF03137">
    <property type="entry name" value="OATP"/>
    <property type="match status" value="1"/>
</dbReference>
<dbReference type="Proteomes" id="UP001274896">
    <property type="component" value="Unassembled WGS sequence"/>
</dbReference>
<keyword evidence="3" id="KW-0813">Transport</keyword>
<dbReference type="GO" id="GO:0015347">
    <property type="term" value="F:sodium-independent organic anion transmembrane transporter activity"/>
    <property type="evidence" value="ECO:0007669"/>
    <property type="project" value="TreeGrafter"/>
</dbReference>
<name>A0AAE0QKU6_9TELE</name>
<protein>
    <recommendedName>
        <fullName evidence="3">Solute carrier organic anion transporter family member</fullName>
    </recommendedName>
</protein>
<evidence type="ECO:0000259" key="4">
    <source>
        <dbReference type="PROSITE" id="PS50850"/>
    </source>
</evidence>
<feature type="transmembrane region" description="Helical" evidence="3">
    <location>
        <begin position="181"/>
        <end position="209"/>
    </location>
</feature>
<organism evidence="5 6">
    <name type="scientific">Hemibagrus guttatus</name>
    <dbReference type="NCBI Taxonomy" id="175788"/>
    <lineage>
        <taxon>Eukaryota</taxon>
        <taxon>Metazoa</taxon>
        <taxon>Chordata</taxon>
        <taxon>Craniata</taxon>
        <taxon>Vertebrata</taxon>
        <taxon>Euteleostomi</taxon>
        <taxon>Actinopterygii</taxon>
        <taxon>Neopterygii</taxon>
        <taxon>Teleostei</taxon>
        <taxon>Ostariophysi</taxon>
        <taxon>Siluriformes</taxon>
        <taxon>Bagridae</taxon>
        <taxon>Hemibagrus</taxon>
    </lineage>
</organism>
<dbReference type="PANTHER" id="PTHR11388:SF87">
    <property type="entry name" value="SOLUTE CARRIER ORGANIC ANION TRANSPORTER FAMILY MEMBER 2B1"/>
    <property type="match status" value="1"/>
</dbReference>